<evidence type="ECO:0000313" key="1">
    <source>
        <dbReference type="EMBL" id="MBX0303790.1"/>
    </source>
</evidence>
<dbReference type="EMBL" id="RKLQ01000001">
    <property type="protein sequence ID" value="MBX0303790.1"/>
    <property type="molecule type" value="Genomic_DNA"/>
</dbReference>
<dbReference type="AlphaFoldDB" id="A0A8J8CCQ7"/>
<name>A0A8J8CCQ7_9EURY</name>
<dbReference type="InterPro" id="IPR013783">
    <property type="entry name" value="Ig-like_fold"/>
</dbReference>
<evidence type="ECO:0008006" key="3">
    <source>
        <dbReference type="Google" id="ProtNLM"/>
    </source>
</evidence>
<dbReference type="Proteomes" id="UP000783863">
    <property type="component" value="Unassembled WGS sequence"/>
</dbReference>
<proteinExistence type="predicted"/>
<sequence length="244" mass="25663">MGAAVVVEERFEVELTETNASVEGGESLEATALVNNTGDVAGTQNVTFSLYGVETDSAELTLASGESTSVEFSVPTTVADNGTRYAVVGSRTDQNATRVDILGPARIVVGLSDETVIPENGTNMTIAAGAVNRGDETATQELTLSDENGTLATRTVTLEPDAVRRLNFTYSTDAAGVGENVTLTSTNTSSNTTFITETMSYADPNGVIDSRGLDIAVLDWKDGEISKDVLEQVIESWASGEEVY</sequence>
<gene>
    <name evidence="1" type="ORF">EGD98_08915</name>
</gene>
<reference evidence="1" key="1">
    <citation type="submission" date="2021-06" db="EMBL/GenBank/DDBJ databases">
        <title>Halomicroarcula sp. F24A a new haloarchaeum isolated from saline soil.</title>
        <authorList>
            <person name="Duran-Viseras A."/>
            <person name="Sanchez-Porro C."/>
            <person name="Ventosa A."/>
        </authorList>
    </citation>
    <scope>NUCLEOTIDE SEQUENCE</scope>
    <source>
        <strain evidence="1">F24A</strain>
    </source>
</reference>
<dbReference type="Gene3D" id="2.60.40.10">
    <property type="entry name" value="Immunoglobulins"/>
    <property type="match status" value="1"/>
</dbReference>
<evidence type="ECO:0000313" key="2">
    <source>
        <dbReference type="Proteomes" id="UP000783863"/>
    </source>
</evidence>
<accession>A0A8J8CCQ7</accession>
<comment type="caution">
    <text evidence="1">The sequence shown here is derived from an EMBL/GenBank/DDBJ whole genome shotgun (WGS) entry which is preliminary data.</text>
</comment>
<keyword evidence="2" id="KW-1185">Reference proteome</keyword>
<protein>
    <recommendedName>
        <fullName evidence="3">CARDB protein</fullName>
    </recommendedName>
</protein>
<organism evidence="1 2">
    <name type="scientific">Haloarcula salinisoli</name>
    <dbReference type="NCBI Taxonomy" id="2487746"/>
    <lineage>
        <taxon>Archaea</taxon>
        <taxon>Methanobacteriati</taxon>
        <taxon>Methanobacteriota</taxon>
        <taxon>Stenosarchaea group</taxon>
        <taxon>Halobacteria</taxon>
        <taxon>Halobacteriales</taxon>
        <taxon>Haloarculaceae</taxon>
        <taxon>Haloarcula</taxon>
    </lineage>
</organism>
<dbReference type="RefSeq" id="WP_220587980.1">
    <property type="nucleotide sequence ID" value="NZ_RKLQ01000001.1"/>
</dbReference>